<protein>
    <submittedName>
        <fullName evidence="1">Uncharacterized protein</fullName>
    </submittedName>
</protein>
<comment type="caution">
    <text evidence="1">The sequence shown here is derived from an EMBL/GenBank/DDBJ whole genome shotgun (WGS) entry which is preliminary data.</text>
</comment>
<proteinExistence type="predicted"/>
<evidence type="ECO:0000313" key="2">
    <source>
        <dbReference type="Proteomes" id="UP001596113"/>
    </source>
</evidence>
<sequence length="79" mass="8626">MLCPVCNALSLLDVLCPKCGSSAEDEGRWSDWSGPYSPYESASFDSSDIASASEEYCLHAVRCIRCQIAFTAEIAAWHC</sequence>
<organism evidence="1 2">
    <name type="scientific">Cohnella soli</name>
    <dbReference type="NCBI Taxonomy" id="425005"/>
    <lineage>
        <taxon>Bacteria</taxon>
        <taxon>Bacillati</taxon>
        <taxon>Bacillota</taxon>
        <taxon>Bacilli</taxon>
        <taxon>Bacillales</taxon>
        <taxon>Paenibacillaceae</taxon>
        <taxon>Cohnella</taxon>
    </lineage>
</organism>
<dbReference type="EMBL" id="JBHSMI010000029">
    <property type="protein sequence ID" value="MFC5405598.1"/>
    <property type="molecule type" value="Genomic_DNA"/>
</dbReference>
<accession>A0ABW0HXB0</accession>
<keyword evidence="2" id="KW-1185">Reference proteome</keyword>
<dbReference type="Proteomes" id="UP001596113">
    <property type="component" value="Unassembled WGS sequence"/>
</dbReference>
<dbReference type="RefSeq" id="WP_378136963.1">
    <property type="nucleotide sequence ID" value="NZ_JBHSMI010000029.1"/>
</dbReference>
<reference evidence="2" key="1">
    <citation type="journal article" date="2019" name="Int. J. Syst. Evol. Microbiol.">
        <title>The Global Catalogue of Microorganisms (GCM) 10K type strain sequencing project: providing services to taxonomists for standard genome sequencing and annotation.</title>
        <authorList>
            <consortium name="The Broad Institute Genomics Platform"/>
            <consortium name="The Broad Institute Genome Sequencing Center for Infectious Disease"/>
            <person name="Wu L."/>
            <person name="Ma J."/>
        </authorList>
    </citation>
    <scope>NUCLEOTIDE SEQUENCE [LARGE SCALE GENOMIC DNA]</scope>
    <source>
        <strain evidence="2">CGMCC 1.18575</strain>
    </source>
</reference>
<gene>
    <name evidence="1" type="ORF">ACFPOF_22875</name>
</gene>
<name>A0ABW0HXB0_9BACL</name>
<evidence type="ECO:0000313" key="1">
    <source>
        <dbReference type="EMBL" id="MFC5405598.1"/>
    </source>
</evidence>